<dbReference type="InterPro" id="IPR050471">
    <property type="entry name" value="AB_hydrolase"/>
</dbReference>
<dbReference type="InterPro" id="IPR000073">
    <property type="entry name" value="AB_hydrolase_1"/>
</dbReference>
<dbReference type="Proteomes" id="UP001551011">
    <property type="component" value="Unassembled WGS sequence"/>
</dbReference>
<gene>
    <name evidence="2" type="ORF">AB0H04_33540</name>
</gene>
<organism evidence="2 3">
    <name type="scientific">Streptomyces flaveolus</name>
    <dbReference type="NCBI Taxonomy" id="67297"/>
    <lineage>
        <taxon>Bacteria</taxon>
        <taxon>Bacillati</taxon>
        <taxon>Actinomycetota</taxon>
        <taxon>Actinomycetes</taxon>
        <taxon>Kitasatosporales</taxon>
        <taxon>Streptomycetaceae</taxon>
        <taxon>Streptomyces</taxon>
    </lineage>
</organism>
<dbReference type="EMBL" id="JBFAEG010000029">
    <property type="protein sequence ID" value="MEU5711724.1"/>
    <property type="molecule type" value="Genomic_DNA"/>
</dbReference>
<feature type="domain" description="AB hydrolase-1" evidence="1">
    <location>
        <begin position="34"/>
        <end position="117"/>
    </location>
</feature>
<accession>A0ABV3AIE2</accession>
<evidence type="ECO:0000313" key="3">
    <source>
        <dbReference type="Proteomes" id="UP001551011"/>
    </source>
</evidence>
<keyword evidence="3" id="KW-1185">Reference proteome</keyword>
<evidence type="ECO:0000259" key="1">
    <source>
        <dbReference type="Pfam" id="PF00561"/>
    </source>
</evidence>
<protein>
    <submittedName>
        <fullName evidence="2">Alpha/beta hydrolase</fullName>
    </submittedName>
</protein>
<evidence type="ECO:0000313" key="2">
    <source>
        <dbReference type="EMBL" id="MEU5711724.1"/>
    </source>
</evidence>
<proteinExistence type="predicted"/>
<comment type="caution">
    <text evidence="2">The sequence shown here is derived from an EMBL/GenBank/DDBJ whole genome shotgun (WGS) entry which is preliminary data.</text>
</comment>
<reference evidence="2 3" key="1">
    <citation type="submission" date="2024-06" db="EMBL/GenBank/DDBJ databases">
        <title>The Natural Products Discovery Center: Release of the First 8490 Sequenced Strains for Exploring Actinobacteria Biosynthetic Diversity.</title>
        <authorList>
            <person name="Kalkreuter E."/>
            <person name="Kautsar S.A."/>
            <person name="Yang D."/>
            <person name="Bader C.D."/>
            <person name="Teijaro C.N."/>
            <person name="Fluegel L."/>
            <person name="Davis C.M."/>
            <person name="Simpson J.R."/>
            <person name="Lauterbach L."/>
            <person name="Steele A.D."/>
            <person name="Gui C."/>
            <person name="Meng S."/>
            <person name="Li G."/>
            <person name="Viehrig K."/>
            <person name="Ye F."/>
            <person name="Su P."/>
            <person name="Kiefer A.F."/>
            <person name="Nichols A."/>
            <person name="Cepeda A.J."/>
            <person name="Yan W."/>
            <person name="Fan B."/>
            <person name="Jiang Y."/>
            <person name="Adhikari A."/>
            <person name="Zheng C.-J."/>
            <person name="Schuster L."/>
            <person name="Cowan T.M."/>
            <person name="Smanski M.J."/>
            <person name="Chevrette M.G."/>
            <person name="De Carvalho L.P.S."/>
            <person name="Shen B."/>
        </authorList>
    </citation>
    <scope>NUCLEOTIDE SEQUENCE [LARGE SCALE GENOMIC DNA]</scope>
    <source>
        <strain evidence="2 3">NPDC020594</strain>
    </source>
</reference>
<dbReference type="InterPro" id="IPR029058">
    <property type="entry name" value="AB_hydrolase_fold"/>
</dbReference>
<dbReference type="PANTHER" id="PTHR43433">
    <property type="entry name" value="HYDROLASE, ALPHA/BETA FOLD FAMILY PROTEIN"/>
    <property type="match status" value="1"/>
</dbReference>
<dbReference type="SUPFAM" id="SSF53474">
    <property type="entry name" value="alpha/beta-Hydrolases"/>
    <property type="match status" value="1"/>
</dbReference>
<dbReference type="PANTHER" id="PTHR43433:SF5">
    <property type="entry name" value="AB HYDROLASE-1 DOMAIN-CONTAINING PROTEIN"/>
    <property type="match status" value="1"/>
</dbReference>
<keyword evidence="2" id="KW-0378">Hydrolase</keyword>
<name>A0ABV3AIE2_9ACTN</name>
<dbReference type="RefSeq" id="WP_356196118.1">
    <property type="nucleotide sequence ID" value="NZ_JBEXDP010000070.1"/>
</dbReference>
<dbReference type="Gene3D" id="3.40.50.1820">
    <property type="entry name" value="alpha/beta hydrolase"/>
    <property type="match status" value="1"/>
</dbReference>
<sequence>MATGVTAPERLGQVRLTDGRTLGWAEWGPASGVPVLFCGGSATGRRLGMSGEAVARAGVRLVAVDRPGLGVSDATPGWTLRDWARDVREFALARGLNGVVAIGYSVGAPFALACAAAGTVVGASLVSGTDELAHPMFTGALEPEVHMLVRRAADDVRAAERMLRDAAGAEALFEVVTGAGGDGDRNVYGDPAFRHAYRRALAEGFVQGAAGYARETVLAMTRWPFDPAAVSVPVDLWYSRRDTNPFHSPDHGASLAARIPTARLHTLEDAGTALVWTHPDEILASLLSRTGRGVT</sequence>
<dbReference type="Pfam" id="PF00561">
    <property type="entry name" value="Abhydrolase_1"/>
    <property type="match status" value="1"/>
</dbReference>
<dbReference type="GO" id="GO:0016787">
    <property type="term" value="F:hydrolase activity"/>
    <property type="evidence" value="ECO:0007669"/>
    <property type="project" value="UniProtKB-KW"/>
</dbReference>